<protein>
    <submittedName>
        <fullName evidence="2">Helix-turn-helix domain-containing protein</fullName>
    </submittedName>
</protein>
<dbReference type="AlphaFoldDB" id="A0A6N7QSU6"/>
<dbReference type="CDD" id="cd00093">
    <property type="entry name" value="HTH_XRE"/>
    <property type="match status" value="1"/>
</dbReference>
<feature type="domain" description="HTH cro/C1-type" evidence="1">
    <location>
        <begin position="9"/>
        <end position="62"/>
    </location>
</feature>
<dbReference type="EMBL" id="WJEE01000002">
    <property type="protein sequence ID" value="MRI65113.1"/>
    <property type="molecule type" value="Genomic_DNA"/>
</dbReference>
<dbReference type="InterPro" id="IPR010982">
    <property type="entry name" value="Lambda_DNA-bd_dom_sf"/>
</dbReference>
<gene>
    <name evidence="2" type="ORF">GH885_01970</name>
</gene>
<accession>A0A6N7QSU6</accession>
<reference evidence="2 3" key="1">
    <citation type="submission" date="2019-10" db="EMBL/GenBank/DDBJ databases">
        <title>Gracilibacillus salitolerans sp. nov., a moderate halophile isolated from a saline soil in northwest China.</title>
        <authorList>
            <person name="Gan L."/>
        </authorList>
    </citation>
    <scope>NUCLEOTIDE SEQUENCE [LARGE SCALE GENOMIC DNA]</scope>
    <source>
        <strain evidence="2 3">TP2-8</strain>
    </source>
</reference>
<dbReference type="Pfam" id="PF01381">
    <property type="entry name" value="HTH_3"/>
    <property type="match status" value="1"/>
</dbReference>
<proteinExistence type="predicted"/>
<dbReference type="InterPro" id="IPR001387">
    <property type="entry name" value="Cro/C1-type_HTH"/>
</dbReference>
<comment type="caution">
    <text evidence="2">The sequence shown here is derived from an EMBL/GenBank/DDBJ whole genome shotgun (WGS) entry which is preliminary data.</text>
</comment>
<dbReference type="Proteomes" id="UP000435187">
    <property type="component" value="Unassembled WGS sequence"/>
</dbReference>
<name>A0A6N7QSU6_9BACI</name>
<dbReference type="SMART" id="SM00530">
    <property type="entry name" value="HTH_XRE"/>
    <property type="match status" value="1"/>
</dbReference>
<organism evidence="2 3">
    <name type="scientific">Gracilibacillus thailandensis</name>
    <dbReference type="NCBI Taxonomy" id="563735"/>
    <lineage>
        <taxon>Bacteria</taxon>
        <taxon>Bacillati</taxon>
        <taxon>Bacillota</taxon>
        <taxon>Bacilli</taxon>
        <taxon>Bacillales</taxon>
        <taxon>Bacillaceae</taxon>
        <taxon>Gracilibacillus</taxon>
    </lineage>
</organism>
<dbReference type="Gene3D" id="1.10.260.40">
    <property type="entry name" value="lambda repressor-like DNA-binding domains"/>
    <property type="match status" value="1"/>
</dbReference>
<evidence type="ECO:0000313" key="2">
    <source>
        <dbReference type="EMBL" id="MRI65113.1"/>
    </source>
</evidence>
<keyword evidence="3" id="KW-1185">Reference proteome</keyword>
<evidence type="ECO:0000259" key="1">
    <source>
        <dbReference type="PROSITE" id="PS50943"/>
    </source>
</evidence>
<dbReference type="PROSITE" id="PS50943">
    <property type="entry name" value="HTH_CROC1"/>
    <property type="match status" value="1"/>
</dbReference>
<evidence type="ECO:0000313" key="3">
    <source>
        <dbReference type="Proteomes" id="UP000435187"/>
    </source>
</evidence>
<dbReference type="GO" id="GO:0003677">
    <property type="term" value="F:DNA binding"/>
    <property type="evidence" value="ECO:0007669"/>
    <property type="project" value="InterPro"/>
</dbReference>
<dbReference type="RefSeq" id="WP_153833980.1">
    <property type="nucleotide sequence ID" value="NZ_JBHUMW010000105.1"/>
</dbReference>
<dbReference type="SUPFAM" id="SSF47413">
    <property type="entry name" value="lambda repressor-like DNA-binding domains"/>
    <property type="match status" value="1"/>
</dbReference>
<sequence length="94" mass="10412">MELEIGNLLRKMRLKARLTQAQLAEKMGMARTTVSKLENGVYTVAAADLFRWSKTTNGQDQLIAFMHNAQIIGDTITSMPTVVSFISPLLPFVA</sequence>